<evidence type="ECO:0000256" key="1">
    <source>
        <dbReference type="SAM" id="Phobius"/>
    </source>
</evidence>
<organism evidence="2 3">
    <name type="scientific">Candidatus Portnoybacteria bacterium CG10_big_fil_rev_8_21_14_0_10_38_18</name>
    <dbReference type="NCBI Taxonomy" id="1974813"/>
    <lineage>
        <taxon>Bacteria</taxon>
        <taxon>Candidatus Portnoyibacteriota</taxon>
    </lineage>
</organism>
<protein>
    <submittedName>
        <fullName evidence="2">Uncharacterized protein</fullName>
    </submittedName>
</protein>
<proteinExistence type="predicted"/>
<dbReference type="Proteomes" id="UP000231648">
    <property type="component" value="Unassembled WGS sequence"/>
</dbReference>
<feature type="transmembrane region" description="Helical" evidence="1">
    <location>
        <begin position="41"/>
        <end position="68"/>
    </location>
</feature>
<comment type="caution">
    <text evidence="2">The sequence shown here is derived from an EMBL/GenBank/DDBJ whole genome shotgun (WGS) entry which is preliminary data.</text>
</comment>
<reference evidence="3" key="1">
    <citation type="submission" date="2017-09" db="EMBL/GenBank/DDBJ databases">
        <title>Depth-based differentiation of microbial function through sediment-hosted aquifers and enrichment of novel symbionts in the deep terrestrial subsurface.</title>
        <authorList>
            <person name="Probst A.J."/>
            <person name="Ladd B."/>
            <person name="Jarett J.K."/>
            <person name="Geller-Mcgrath D.E."/>
            <person name="Sieber C.M.K."/>
            <person name="Emerson J.B."/>
            <person name="Anantharaman K."/>
            <person name="Thomas B.C."/>
            <person name="Malmstrom R."/>
            <person name="Stieglmeier M."/>
            <person name="Klingl A."/>
            <person name="Woyke T."/>
            <person name="Ryan C.M."/>
            <person name="Banfield J.F."/>
        </authorList>
    </citation>
    <scope>NUCLEOTIDE SEQUENCE [LARGE SCALE GENOMIC DNA]</scope>
</reference>
<dbReference type="EMBL" id="PFDX01000008">
    <property type="protein sequence ID" value="PJE57684.1"/>
    <property type="molecule type" value="Genomic_DNA"/>
</dbReference>
<keyword evidence="1" id="KW-0472">Membrane</keyword>
<evidence type="ECO:0000313" key="2">
    <source>
        <dbReference type="EMBL" id="PJE57684.1"/>
    </source>
</evidence>
<dbReference type="AlphaFoldDB" id="A0A2M8KCQ9"/>
<name>A0A2M8KCQ9_9BACT</name>
<keyword evidence="1" id="KW-1133">Transmembrane helix</keyword>
<accession>A0A2M8KCQ9</accession>
<feature type="transmembrane region" description="Helical" evidence="1">
    <location>
        <begin position="80"/>
        <end position="104"/>
    </location>
</feature>
<gene>
    <name evidence="2" type="ORF">COU82_00590</name>
</gene>
<keyword evidence="1" id="KW-0812">Transmembrane</keyword>
<sequence length="105" mass="11168">MKRLNPSTIGLLQAIGVVIYCALVVAIINLFGQIFFAPPGFFGSVLILVLLVFSAAVSGSIVFGYPAYLFLKNKQAKEALSILGFTLLYAVGIILITAVLIMSLS</sequence>
<evidence type="ECO:0000313" key="3">
    <source>
        <dbReference type="Proteomes" id="UP000231648"/>
    </source>
</evidence>
<feature type="transmembrane region" description="Helical" evidence="1">
    <location>
        <begin position="12"/>
        <end position="35"/>
    </location>
</feature>